<protein>
    <submittedName>
        <fullName evidence="1">Uncharacterized protein</fullName>
    </submittedName>
</protein>
<evidence type="ECO:0000313" key="2">
    <source>
        <dbReference type="Proteomes" id="UP000470186"/>
    </source>
</evidence>
<dbReference type="EMBL" id="WIVX01000210">
    <property type="protein sequence ID" value="MQU34728.1"/>
    <property type="molecule type" value="Genomic_DNA"/>
</dbReference>
<name>A0A7X2CKW8_9PSED</name>
<dbReference type="RefSeq" id="WP_044275536.1">
    <property type="nucleotide sequence ID" value="NZ_WIVX01000210.1"/>
</dbReference>
<evidence type="ECO:0000313" key="1">
    <source>
        <dbReference type="EMBL" id="MQU34728.1"/>
    </source>
</evidence>
<sequence>MTELEQAIIDCAQLHLTQLKGALTLPDGPERSDGFTSAWWQLTGLAQLAEFHSGLSQPARDQLRAIDREAAQAVSSNRESSGTAQFADSIAITLADPTASNWLKQSLKGALERDSADAANDAHVLFELLAHRSEKELRAAVAGTPETTLAVRFADGRTGTLDVSQARHTIITGDN</sequence>
<keyword evidence="2" id="KW-1185">Reference proteome</keyword>
<gene>
    <name evidence="1" type="ORF">GHO30_25700</name>
</gene>
<dbReference type="Proteomes" id="UP000470186">
    <property type="component" value="Unassembled WGS sequence"/>
</dbReference>
<accession>A0A7X2CKW8</accession>
<dbReference type="AlphaFoldDB" id="A0A7X2CKW8"/>
<comment type="caution">
    <text evidence="1">The sequence shown here is derived from an EMBL/GenBank/DDBJ whole genome shotgun (WGS) entry which is preliminary data.</text>
</comment>
<proteinExistence type="predicted"/>
<organism evidence="1 2">
    <name type="scientific">Pseudomonas helleri</name>
    <dbReference type="NCBI Taxonomy" id="1608996"/>
    <lineage>
        <taxon>Bacteria</taxon>
        <taxon>Pseudomonadati</taxon>
        <taxon>Pseudomonadota</taxon>
        <taxon>Gammaproteobacteria</taxon>
        <taxon>Pseudomonadales</taxon>
        <taxon>Pseudomonadaceae</taxon>
        <taxon>Pseudomonas</taxon>
    </lineage>
</organism>
<reference evidence="1 2" key="1">
    <citation type="submission" date="2019-10" db="EMBL/GenBank/DDBJ databases">
        <title>Evaluation of single-gene subtyping targets for Pseudomonas.</title>
        <authorList>
            <person name="Reichler S.J."/>
            <person name="Orsi R.H."/>
            <person name="Wiedmann M."/>
            <person name="Martin N.H."/>
            <person name="Murphy S.I."/>
        </authorList>
    </citation>
    <scope>NUCLEOTIDE SEQUENCE [LARGE SCALE GENOMIC DNA]</scope>
    <source>
        <strain evidence="1 2">FSL R10-2107</strain>
    </source>
</reference>